<gene>
    <name evidence="2" type="ORF">SAMN02745883_01301</name>
</gene>
<dbReference type="RefSeq" id="WP_094756769.1">
    <property type="nucleotide sequence ID" value="NZ_FRAJ01000009.1"/>
</dbReference>
<keyword evidence="1" id="KW-1133">Transmembrane helix</keyword>
<evidence type="ECO:0000313" key="2">
    <source>
        <dbReference type="EMBL" id="SHK11241.1"/>
    </source>
</evidence>
<evidence type="ECO:0000256" key="1">
    <source>
        <dbReference type="SAM" id="Phobius"/>
    </source>
</evidence>
<feature type="transmembrane region" description="Helical" evidence="1">
    <location>
        <begin position="45"/>
        <end position="63"/>
    </location>
</feature>
<protein>
    <submittedName>
        <fullName evidence="2">Putative F0F1-ATPase subunit Ca2+/Mg2+ transporter</fullName>
    </submittedName>
</protein>
<organism evidence="2 3">
    <name type="scientific">Caminicella sporogenes DSM 14501</name>
    <dbReference type="NCBI Taxonomy" id="1121266"/>
    <lineage>
        <taxon>Bacteria</taxon>
        <taxon>Bacillati</taxon>
        <taxon>Bacillota</taxon>
        <taxon>Clostridia</taxon>
        <taxon>Peptostreptococcales</taxon>
        <taxon>Caminicellaceae</taxon>
        <taxon>Caminicella</taxon>
    </lineage>
</organism>
<keyword evidence="1" id="KW-0472">Membrane</keyword>
<feature type="transmembrane region" description="Helical" evidence="1">
    <location>
        <begin position="12"/>
        <end position="33"/>
    </location>
</feature>
<dbReference type="STRING" id="1121266.SAMN02745883_01301"/>
<dbReference type="EMBL" id="FRAJ01000009">
    <property type="protein sequence ID" value="SHK11241.1"/>
    <property type="molecule type" value="Genomic_DNA"/>
</dbReference>
<dbReference type="Proteomes" id="UP000184082">
    <property type="component" value="Unassembled WGS sequence"/>
</dbReference>
<dbReference type="Pfam" id="PF09527">
    <property type="entry name" value="ATPase_gene1"/>
    <property type="match status" value="1"/>
</dbReference>
<keyword evidence="3" id="KW-1185">Reference proteome</keyword>
<accession>A0A1M6PTJ9</accession>
<sequence>MGNNKFRMYENLAFLTYIGIMMVTPIFGGVVIGKFLDDKFGTGNVFLFIFVIIGVLSSFTSLYKITMKMNKRK</sequence>
<name>A0A1M6PTJ9_9FIRM</name>
<proteinExistence type="predicted"/>
<evidence type="ECO:0000313" key="3">
    <source>
        <dbReference type="Proteomes" id="UP000184082"/>
    </source>
</evidence>
<dbReference type="InterPro" id="IPR032820">
    <property type="entry name" value="ATPase_put"/>
</dbReference>
<dbReference type="AlphaFoldDB" id="A0A1M6PTJ9"/>
<reference evidence="2 3" key="1">
    <citation type="submission" date="2016-11" db="EMBL/GenBank/DDBJ databases">
        <authorList>
            <person name="Jaros S."/>
            <person name="Januszkiewicz K."/>
            <person name="Wedrychowicz H."/>
        </authorList>
    </citation>
    <scope>NUCLEOTIDE SEQUENCE [LARGE SCALE GENOMIC DNA]</scope>
    <source>
        <strain evidence="2 3">DSM 14501</strain>
    </source>
</reference>
<keyword evidence="1" id="KW-0812">Transmembrane</keyword>